<proteinExistence type="inferred from homology"/>
<feature type="binding site" evidence="7">
    <location>
        <position position="123"/>
    </location>
    <ligand>
        <name>Zn(2+)</name>
        <dbReference type="ChEBI" id="CHEBI:29105"/>
        <note>catalytic</note>
    </ligand>
</feature>
<comment type="caution">
    <text evidence="8">The sequence shown here is derived from an EMBL/GenBank/DDBJ whole genome shotgun (WGS) entry which is preliminary data.</text>
</comment>
<dbReference type="PANTHER" id="PTHR46986:SF1">
    <property type="entry name" value="ENDORIBONUCLEASE YBEY, CHLOROPLASTIC"/>
    <property type="match status" value="1"/>
</dbReference>
<dbReference type="PANTHER" id="PTHR46986">
    <property type="entry name" value="ENDORIBONUCLEASE YBEY, CHLOROPLASTIC"/>
    <property type="match status" value="1"/>
</dbReference>
<evidence type="ECO:0000256" key="5">
    <source>
        <dbReference type="ARBA" id="ARBA00022801"/>
    </source>
</evidence>
<evidence type="ECO:0000256" key="6">
    <source>
        <dbReference type="ARBA" id="ARBA00022833"/>
    </source>
</evidence>
<dbReference type="GO" id="GO:0008270">
    <property type="term" value="F:zinc ion binding"/>
    <property type="evidence" value="ECO:0007669"/>
    <property type="project" value="UniProtKB-UniRule"/>
</dbReference>
<keyword evidence="2 7" id="KW-0540">Nuclease</keyword>
<accession>A0A1F6U0I8</accession>
<feature type="binding site" evidence="7">
    <location>
        <position position="113"/>
    </location>
    <ligand>
        <name>Zn(2+)</name>
        <dbReference type="ChEBI" id="CHEBI:29105"/>
        <note>catalytic</note>
    </ligand>
</feature>
<organism evidence="8 9">
    <name type="scientific">Candidatus Muproteobacteria bacterium RIFCSPLOWO2_01_FULL_60_18</name>
    <dbReference type="NCBI Taxonomy" id="1817768"/>
    <lineage>
        <taxon>Bacteria</taxon>
        <taxon>Pseudomonadati</taxon>
        <taxon>Pseudomonadota</taxon>
        <taxon>Candidatus Muproteobacteria</taxon>
    </lineage>
</organism>
<evidence type="ECO:0000313" key="9">
    <source>
        <dbReference type="Proteomes" id="UP000179037"/>
    </source>
</evidence>
<dbReference type="Gene3D" id="3.40.390.30">
    <property type="entry name" value="Metalloproteases ('zincins'), catalytic domain"/>
    <property type="match status" value="1"/>
</dbReference>
<evidence type="ECO:0000313" key="8">
    <source>
        <dbReference type="EMBL" id="OGI50849.1"/>
    </source>
</evidence>
<dbReference type="GO" id="GO:0005737">
    <property type="term" value="C:cytoplasm"/>
    <property type="evidence" value="ECO:0007669"/>
    <property type="project" value="UniProtKB-SubCell"/>
</dbReference>
<gene>
    <name evidence="7" type="primary">ybeY</name>
    <name evidence="8" type="ORF">A3A87_02105</name>
</gene>
<feature type="binding site" evidence="7">
    <location>
        <position position="117"/>
    </location>
    <ligand>
        <name>Zn(2+)</name>
        <dbReference type="ChEBI" id="CHEBI:29105"/>
        <note>catalytic</note>
    </ligand>
</feature>
<dbReference type="Pfam" id="PF02130">
    <property type="entry name" value="YbeY"/>
    <property type="match status" value="1"/>
</dbReference>
<dbReference type="NCBIfam" id="TIGR00043">
    <property type="entry name" value="rRNA maturation RNase YbeY"/>
    <property type="match status" value="1"/>
</dbReference>
<keyword evidence="7" id="KW-0963">Cytoplasm</keyword>
<comment type="similarity">
    <text evidence="1 7">Belongs to the endoribonuclease YbeY family.</text>
</comment>
<evidence type="ECO:0000256" key="4">
    <source>
        <dbReference type="ARBA" id="ARBA00022759"/>
    </source>
</evidence>
<keyword evidence="5 7" id="KW-0378">Hydrolase</keyword>
<keyword evidence="7" id="KW-0690">Ribosome biogenesis</keyword>
<reference evidence="8 9" key="1">
    <citation type="journal article" date="2016" name="Nat. Commun.">
        <title>Thousands of microbial genomes shed light on interconnected biogeochemical processes in an aquifer system.</title>
        <authorList>
            <person name="Anantharaman K."/>
            <person name="Brown C.T."/>
            <person name="Hug L.A."/>
            <person name="Sharon I."/>
            <person name="Castelle C.J."/>
            <person name="Probst A.J."/>
            <person name="Thomas B.C."/>
            <person name="Singh A."/>
            <person name="Wilkins M.J."/>
            <person name="Karaoz U."/>
            <person name="Brodie E.L."/>
            <person name="Williams K.H."/>
            <person name="Hubbard S.S."/>
            <person name="Banfield J.F."/>
        </authorList>
    </citation>
    <scope>NUCLEOTIDE SEQUENCE [LARGE SCALE GENOMIC DNA]</scope>
</reference>
<evidence type="ECO:0000256" key="2">
    <source>
        <dbReference type="ARBA" id="ARBA00022722"/>
    </source>
</evidence>
<dbReference type="SUPFAM" id="SSF55486">
    <property type="entry name" value="Metalloproteases ('zincins'), catalytic domain"/>
    <property type="match status" value="1"/>
</dbReference>
<dbReference type="Proteomes" id="UP000179037">
    <property type="component" value="Unassembled WGS sequence"/>
</dbReference>
<comment type="function">
    <text evidence="7">Single strand-specific metallo-endoribonuclease involved in late-stage 70S ribosome quality control and in maturation of the 3' terminus of the 16S rRNA.</text>
</comment>
<dbReference type="STRING" id="1817768.A3A87_02105"/>
<dbReference type="EC" id="3.1.-.-" evidence="7"/>
<dbReference type="InterPro" id="IPR023091">
    <property type="entry name" value="MetalPrtase_cat_dom_sf_prd"/>
</dbReference>
<dbReference type="InterPro" id="IPR002036">
    <property type="entry name" value="YbeY"/>
</dbReference>
<keyword evidence="4 7" id="KW-0255">Endonuclease</keyword>
<dbReference type="GO" id="GO:0004521">
    <property type="term" value="F:RNA endonuclease activity"/>
    <property type="evidence" value="ECO:0007669"/>
    <property type="project" value="UniProtKB-UniRule"/>
</dbReference>
<keyword evidence="3 7" id="KW-0479">Metal-binding</keyword>
<evidence type="ECO:0000256" key="3">
    <source>
        <dbReference type="ARBA" id="ARBA00022723"/>
    </source>
</evidence>
<dbReference type="HAMAP" id="MF_00009">
    <property type="entry name" value="Endoribonucl_YbeY"/>
    <property type="match status" value="1"/>
</dbReference>
<dbReference type="AlphaFoldDB" id="A0A1F6U0I8"/>
<keyword evidence="6 7" id="KW-0862">Zinc</keyword>
<dbReference type="EMBL" id="MFTC01000058">
    <property type="protein sequence ID" value="OGI50849.1"/>
    <property type="molecule type" value="Genomic_DNA"/>
</dbReference>
<evidence type="ECO:0000256" key="7">
    <source>
        <dbReference type="HAMAP-Rule" id="MF_00009"/>
    </source>
</evidence>
<sequence length="151" mass="17125">MKLQLSVQYGAARAGLPATSTIRRWARAALHGLRHQRIALGVRIVEAAESAFLNHRFRHQRGPTNVLSFPFEAPSGTRSELLGDLVICAPVVRREAREQQKPLRAHWAHMVVHGILHLRGYDHLNRRDATAMEKKEIRILKELGFANPYLS</sequence>
<protein>
    <recommendedName>
        <fullName evidence="7">Endoribonuclease YbeY</fullName>
        <ecNumber evidence="7">3.1.-.-</ecNumber>
    </recommendedName>
</protein>
<comment type="cofactor">
    <cofactor evidence="7">
        <name>Zn(2+)</name>
        <dbReference type="ChEBI" id="CHEBI:29105"/>
    </cofactor>
    <text evidence="7">Binds 1 zinc ion.</text>
</comment>
<dbReference type="GO" id="GO:0004222">
    <property type="term" value="F:metalloendopeptidase activity"/>
    <property type="evidence" value="ECO:0007669"/>
    <property type="project" value="InterPro"/>
</dbReference>
<dbReference type="GO" id="GO:0006364">
    <property type="term" value="P:rRNA processing"/>
    <property type="evidence" value="ECO:0007669"/>
    <property type="project" value="UniProtKB-UniRule"/>
</dbReference>
<comment type="subcellular location">
    <subcellularLocation>
        <location evidence="7">Cytoplasm</location>
    </subcellularLocation>
</comment>
<keyword evidence="7" id="KW-0698">rRNA processing</keyword>
<name>A0A1F6U0I8_9PROT</name>
<evidence type="ECO:0000256" key="1">
    <source>
        <dbReference type="ARBA" id="ARBA00010875"/>
    </source>
</evidence>